<feature type="region of interest" description="Disordered" evidence="1">
    <location>
        <begin position="244"/>
        <end position="265"/>
    </location>
</feature>
<protein>
    <submittedName>
        <fullName evidence="2">50S ribosomal protein L9</fullName>
    </submittedName>
</protein>
<gene>
    <name evidence="2" type="ORF">STAS_27000</name>
</gene>
<organism evidence="2 3">
    <name type="scientific">Striga asiatica</name>
    <name type="common">Asiatic witchweed</name>
    <name type="synonym">Buchnera asiatica</name>
    <dbReference type="NCBI Taxonomy" id="4170"/>
    <lineage>
        <taxon>Eukaryota</taxon>
        <taxon>Viridiplantae</taxon>
        <taxon>Streptophyta</taxon>
        <taxon>Embryophyta</taxon>
        <taxon>Tracheophyta</taxon>
        <taxon>Spermatophyta</taxon>
        <taxon>Magnoliopsida</taxon>
        <taxon>eudicotyledons</taxon>
        <taxon>Gunneridae</taxon>
        <taxon>Pentapetalae</taxon>
        <taxon>asterids</taxon>
        <taxon>lamiids</taxon>
        <taxon>Lamiales</taxon>
        <taxon>Orobanchaceae</taxon>
        <taxon>Buchnereae</taxon>
        <taxon>Striga</taxon>
    </lineage>
</organism>
<feature type="compositionally biased region" description="Basic residues" evidence="1">
    <location>
        <begin position="256"/>
        <end position="265"/>
    </location>
</feature>
<sequence>MIKLNLPADTKGSHVEVLKSNLSLPGPAAPGDTVSSSSNLSLPGPASANSGNTRPSRVSTLDLSLWLDEMNELMLMVQHLSNGSRYYSVIYTKFSVFKPVLKDNFSSLSSLLVAQNCAPEPDFHVLTGCKAWMLMSSCGKSPEMDDAEEGNKIHSTSTEGKNDSFPQKHSQGPEANNINLLLQKLNNVRKQLQHPTTLRGPSCTREGDMAMQIENGYAPPALTIKPVQGKTWKRAASKVCRLARESETTQVIPSPKHNKRTKEES</sequence>
<dbReference type="Proteomes" id="UP000325081">
    <property type="component" value="Unassembled WGS sequence"/>
</dbReference>
<comment type="caution">
    <text evidence="2">The sequence shown here is derived from an EMBL/GenBank/DDBJ whole genome shotgun (WGS) entry which is preliminary data.</text>
</comment>
<evidence type="ECO:0000313" key="3">
    <source>
        <dbReference type="Proteomes" id="UP000325081"/>
    </source>
</evidence>
<evidence type="ECO:0000256" key="1">
    <source>
        <dbReference type="SAM" id="MobiDB-lite"/>
    </source>
</evidence>
<feature type="compositionally biased region" description="Polar residues" evidence="1">
    <location>
        <begin position="153"/>
        <end position="173"/>
    </location>
</feature>
<feature type="region of interest" description="Disordered" evidence="1">
    <location>
        <begin position="141"/>
        <end position="173"/>
    </location>
</feature>
<dbReference type="GO" id="GO:0005840">
    <property type="term" value="C:ribosome"/>
    <property type="evidence" value="ECO:0007669"/>
    <property type="project" value="UniProtKB-KW"/>
</dbReference>
<proteinExistence type="predicted"/>
<keyword evidence="2" id="KW-0689">Ribosomal protein</keyword>
<feature type="compositionally biased region" description="Polar residues" evidence="1">
    <location>
        <begin position="33"/>
        <end position="57"/>
    </location>
</feature>
<accession>A0A5A7R023</accession>
<reference evidence="3" key="1">
    <citation type="journal article" date="2019" name="Curr. Biol.">
        <title>Genome Sequence of Striga asiatica Provides Insight into the Evolution of Plant Parasitism.</title>
        <authorList>
            <person name="Yoshida S."/>
            <person name="Kim S."/>
            <person name="Wafula E.K."/>
            <person name="Tanskanen J."/>
            <person name="Kim Y.M."/>
            <person name="Honaas L."/>
            <person name="Yang Z."/>
            <person name="Spallek T."/>
            <person name="Conn C.E."/>
            <person name="Ichihashi Y."/>
            <person name="Cheong K."/>
            <person name="Cui S."/>
            <person name="Der J.P."/>
            <person name="Gundlach H."/>
            <person name="Jiao Y."/>
            <person name="Hori C."/>
            <person name="Ishida J.K."/>
            <person name="Kasahara H."/>
            <person name="Kiba T."/>
            <person name="Kim M.S."/>
            <person name="Koo N."/>
            <person name="Laohavisit A."/>
            <person name="Lee Y.H."/>
            <person name="Lumba S."/>
            <person name="McCourt P."/>
            <person name="Mortimer J.C."/>
            <person name="Mutuku J.M."/>
            <person name="Nomura T."/>
            <person name="Sasaki-Sekimoto Y."/>
            <person name="Seto Y."/>
            <person name="Wang Y."/>
            <person name="Wakatake T."/>
            <person name="Sakakibara H."/>
            <person name="Demura T."/>
            <person name="Yamaguchi S."/>
            <person name="Yoneyama K."/>
            <person name="Manabe R.I."/>
            <person name="Nelson D.C."/>
            <person name="Schulman A.H."/>
            <person name="Timko M.P."/>
            <person name="dePamphilis C.W."/>
            <person name="Choi D."/>
            <person name="Shirasu K."/>
        </authorList>
    </citation>
    <scope>NUCLEOTIDE SEQUENCE [LARGE SCALE GENOMIC DNA]</scope>
    <source>
        <strain evidence="3">cv. UVA1</strain>
    </source>
</reference>
<dbReference type="AlphaFoldDB" id="A0A5A7R023"/>
<keyword evidence="2" id="KW-0687">Ribonucleoprotein</keyword>
<dbReference type="EMBL" id="BKCP01008738">
    <property type="protein sequence ID" value="GER49734.1"/>
    <property type="molecule type" value="Genomic_DNA"/>
</dbReference>
<feature type="region of interest" description="Disordered" evidence="1">
    <location>
        <begin position="24"/>
        <end position="57"/>
    </location>
</feature>
<keyword evidence="3" id="KW-1185">Reference proteome</keyword>
<name>A0A5A7R023_STRAF</name>
<evidence type="ECO:0000313" key="2">
    <source>
        <dbReference type="EMBL" id="GER49734.1"/>
    </source>
</evidence>